<dbReference type="EMBL" id="CAUJNA010003827">
    <property type="protein sequence ID" value="CAJ1410603.1"/>
    <property type="molecule type" value="Genomic_DNA"/>
</dbReference>
<organism evidence="2 3">
    <name type="scientific">Effrenium voratum</name>
    <dbReference type="NCBI Taxonomy" id="2562239"/>
    <lineage>
        <taxon>Eukaryota</taxon>
        <taxon>Sar</taxon>
        <taxon>Alveolata</taxon>
        <taxon>Dinophyceae</taxon>
        <taxon>Suessiales</taxon>
        <taxon>Symbiodiniaceae</taxon>
        <taxon>Effrenium</taxon>
    </lineage>
</organism>
<proteinExistence type="predicted"/>
<reference evidence="2" key="1">
    <citation type="submission" date="2023-08" db="EMBL/GenBank/DDBJ databases">
        <authorList>
            <person name="Chen Y."/>
            <person name="Shah S."/>
            <person name="Dougan E. K."/>
            <person name="Thang M."/>
            <person name="Chan C."/>
        </authorList>
    </citation>
    <scope>NUCLEOTIDE SEQUENCE</scope>
</reference>
<dbReference type="PANTHER" id="PTHR47332:SF4">
    <property type="entry name" value="SET DOMAIN-CONTAINING PROTEIN 5"/>
    <property type="match status" value="1"/>
</dbReference>
<evidence type="ECO:0000259" key="1">
    <source>
        <dbReference type="PROSITE" id="PS50280"/>
    </source>
</evidence>
<feature type="domain" description="SET" evidence="1">
    <location>
        <begin position="1"/>
        <end position="147"/>
    </location>
</feature>
<dbReference type="InterPro" id="IPR001214">
    <property type="entry name" value="SET_dom"/>
</dbReference>
<dbReference type="Proteomes" id="UP001178507">
    <property type="component" value="Unassembled WGS sequence"/>
</dbReference>
<dbReference type="InterPro" id="IPR053185">
    <property type="entry name" value="SET_domain_protein"/>
</dbReference>
<sequence>MTCYEVVPISGKGAGAVALRDLCPGELVAEEAPALQWSGAEDEEELQLAAADLSEEQRRRLLDLEDTFAESEADKTLLGIASTNAFQAGEQEGYEERDSRVLYLELSRFNHSCRPNCEGSWDSREGRLQIYACRDIPAGEELCIYYVDVRMPTAERQERMRSFGFQCSCTACQAADPISDQRRARMQLLLAHDSEEDEEALRGVEELLALYDAEALHVANFRKVAAYQAYTLSMSLGRMADAENWAQRAYQYSLQCHGPFHATTKILRHHASRKRA</sequence>
<dbReference type="PROSITE" id="PS50280">
    <property type="entry name" value="SET"/>
    <property type="match status" value="1"/>
</dbReference>
<dbReference type="Pfam" id="PF00856">
    <property type="entry name" value="SET"/>
    <property type="match status" value="1"/>
</dbReference>
<dbReference type="SUPFAM" id="SSF82199">
    <property type="entry name" value="SET domain"/>
    <property type="match status" value="1"/>
</dbReference>
<dbReference type="AlphaFoldDB" id="A0AA36NN12"/>
<evidence type="ECO:0000313" key="3">
    <source>
        <dbReference type="Proteomes" id="UP001178507"/>
    </source>
</evidence>
<comment type="caution">
    <text evidence="2">The sequence shown here is derived from an EMBL/GenBank/DDBJ whole genome shotgun (WGS) entry which is preliminary data.</text>
</comment>
<dbReference type="Gene3D" id="2.170.270.10">
    <property type="entry name" value="SET domain"/>
    <property type="match status" value="1"/>
</dbReference>
<dbReference type="CDD" id="cd20071">
    <property type="entry name" value="SET_SMYD"/>
    <property type="match status" value="1"/>
</dbReference>
<evidence type="ECO:0000313" key="2">
    <source>
        <dbReference type="EMBL" id="CAJ1410603.1"/>
    </source>
</evidence>
<gene>
    <name evidence="2" type="ORF">EVOR1521_LOCUS31394</name>
</gene>
<dbReference type="PANTHER" id="PTHR47332">
    <property type="entry name" value="SET DOMAIN-CONTAINING PROTEIN 5"/>
    <property type="match status" value="1"/>
</dbReference>
<protein>
    <recommendedName>
        <fullName evidence="1">SET domain-containing protein</fullName>
    </recommendedName>
</protein>
<name>A0AA36NN12_9DINO</name>
<keyword evidence="3" id="KW-1185">Reference proteome</keyword>
<dbReference type="InterPro" id="IPR046341">
    <property type="entry name" value="SET_dom_sf"/>
</dbReference>
<dbReference type="SMART" id="SM00317">
    <property type="entry name" value="SET"/>
    <property type="match status" value="1"/>
</dbReference>
<accession>A0AA36NN12</accession>